<evidence type="ECO:0000259" key="5">
    <source>
        <dbReference type="Pfam" id="PF02782"/>
    </source>
</evidence>
<dbReference type="SUPFAM" id="SSF53067">
    <property type="entry name" value="Actin-like ATPase domain"/>
    <property type="match status" value="2"/>
</dbReference>
<name>A0A316FEJ3_9GAMM</name>
<evidence type="ECO:0000313" key="6">
    <source>
        <dbReference type="EMBL" id="PWK46849.1"/>
    </source>
</evidence>
<dbReference type="InterPro" id="IPR018484">
    <property type="entry name" value="FGGY_N"/>
</dbReference>
<dbReference type="InterPro" id="IPR043129">
    <property type="entry name" value="ATPase_NBD"/>
</dbReference>
<dbReference type="OrthoDB" id="9805576at2"/>
<dbReference type="Pfam" id="PF02782">
    <property type="entry name" value="FGGY_C"/>
    <property type="match status" value="1"/>
</dbReference>
<comment type="similarity">
    <text evidence="1">Belongs to the FGGY kinase family.</text>
</comment>
<dbReference type="Proteomes" id="UP000245790">
    <property type="component" value="Unassembled WGS sequence"/>
</dbReference>
<dbReference type="PANTHER" id="PTHR43095:SF5">
    <property type="entry name" value="XYLULOSE KINASE"/>
    <property type="match status" value="1"/>
</dbReference>
<dbReference type="CDD" id="cd07779">
    <property type="entry name" value="ASKHA_NBD_FGGY_YgcE-like"/>
    <property type="match status" value="1"/>
</dbReference>
<dbReference type="RefSeq" id="WP_109764719.1">
    <property type="nucleotide sequence ID" value="NZ_QGGU01000012.1"/>
</dbReference>
<reference evidence="6 7" key="1">
    <citation type="submission" date="2018-05" db="EMBL/GenBank/DDBJ databases">
        <title>Genomic Encyclopedia of Type Strains, Phase IV (KMG-IV): sequencing the most valuable type-strain genomes for metagenomic binning, comparative biology and taxonomic classification.</title>
        <authorList>
            <person name="Goeker M."/>
        </authorList>
    </citation>
    <scope>NUCLEOTIDE SEQUENCE [LARGE SCALE GENOMIC DNA]</scope>
    <source>
        <strain evidence="6 7">DSM 25350</strain>
    </source>
</reference>
<evidence type="ECO:0000256" key="3">
    <source>
        <dbReference type="ARBA" id="ARBA00022777"/>
    </source>
</evidence>
<accession>A0A316FEJ3</accession>
<dbReference type="Pfam" id="PF00370">
    <property type="entry name" value="FGGY_N"/>
    <property type="match status" value="1"/>
</dbReference>
<keyword evidence="3 6" id="KW-0418">Kinase</keyword>
<evidence type="ECO:0000313" key="7">
    <source>
        <dbReference type="Proteomes" id="UP000245790"/>
    </source>
</evidence>
<organism evidence="6 7">
    <name type="scientific">Pleionea mediterranea</name>
    <dbReference type="NCBI Taxonomy" id="523701"/>
    <lineage>
        <taxon>Bacteria</taxon>
        <taxon>Pseudomonadati</taxon>
        <taxon>Pseudomonadota</taxon>
        <taxon>Gammaproteobacteria</taxon>
        <taxon>Oceanospirillales</taxon>
        <taxon>Pleioneaceae</taxon>
        <taxon>Pleionea</taxon>
    </lineage>
</organism>
<feature type="domain" description="Carbohydrate kinase FGGY N-terminal" evidence="4">
    <location>
        <begin position="14"/>
        <end position="260"/>
    </location>
</feature>
<gene>
    <name evidence="6" type="ORF">C8D97_11285</name>
</gene>
<dbReference type="Gene3D" id="3.30.420.40">
    <property type="match status" value="2"/>
</dbReference>
<dbReference type="InterPro" id="IPR018485">
    <property type="entry name" value="FGGY_C"/>
</dbReference>
<dbReference type="GO" id="GO:0016301">
    <property type="term" value="F:kinase activity"/>
    <property type="evidence" value="ECO:0007669"/>
    <property type="project" value="UniProtKB-KW"/>
</dbReference>
<dbReference type="GO" id="GO:0005975">
    <property type="term" value="P:carbohydrate metabolic process"/>
    <property type="evidence" value="ECO:0007669"/>
    <property type="project" value="InterPro"/>
</dbReference>
<dbReference type="InterPro" id="IPR000577">
    <property type="entry name" value="Carb_kinase_FGGY"/>
</dbReference>
<evidence type="ECO:0000259" key="4">
    <source>
        <dbReference type="Pfam" id="PF00370"/>
    </source>
</evidence>
<dbReference type="PANTHER" id="PTHR43095">
    <property type="entry name" value="SUGAR KINASE"/>
    <property type="match status" value="1"/>
</dbReference>
<dbReference type="EMBL" id="QGGU01000012">
    <property type="protein sequence ID" value="PWK46849.1"/>
    <property type="molecule type" value="Genomic_DNA"/>
</dbReference>
<evidence type="ECO:0000256" key="2">
    <source>
        <dbReference type="ARBA" id="ARBA00022679"/>
    </source>
</evidence>
<proteinExistence type="inferred from homology"/>
<comment type="caution">
    <text evidence="6">The sequence shown here is derived from an EMBL/GenBank/DDBJ whole genome shotgun (WGS) entry which is preliminary data.</text>
</comment>
<keyword evidence="2" id="KW-0808">Transferase</keyword>
<dbReference type="PIRSF" id="PIRSF000538">
    <property type="entry name" value="GlpK"/>
    <property type="match status" value="1"/>
</dbReference>
<feature type="domain" description="Carbohydrate kinase FGGY C-terminal" evidence="5">
    <location>
        <begin position="271"/>
        <end position="463"/>
    </location>
</feature>
<protein>
    <submittedName>
        <fullName evidence="6">Sugar (Pentulose or hexulose) kinase</fullName>
    </submittedName>
</protein>
<keyword evidence="7" id="KW-1185">Reference proteome</keyword>
<dbReference type="InterPro" id="IPR050406">
    <property type="entry name" value="FGGY_Carb_Kinase"/>
</dbReference>
<dbReference type="AlphaFoldDB" id="A0A316FEJ3"/>
<evidence type="ECO:0000256" key="1">
    <source>
        <dbReference type="ARBA" id="ARBA00009156"/>
    </source>
</evidence>
<sequence>MSSDRTTHHSPELLLAIDCGTQSVRALVFDRQGQLKARSQVSLEGYFSDQSGWVEQHGRYFWDSLCRACQKLWQQGIQPEQLAGVALTTQRATVIPVDQQGEPIRPAITWMDKREATDTPRLSFWWRAAFKFAGVSGTVKQFMRDAEINWLNQHQPDVMAKTHKFLLLSGYLNYQLSGEFKDSVGAQVGYLPFDYKTHHWAKPSSWKWQACPVKPEHLPELVAVSETLGHITEAAHQQTGLPKGLTIVAAAADKACETLGCGAIKSHQGQISYGTTATFNTLSKHYIEPLRYLPPYPAALPGHYTCEYQIYRGYWMVSWFKQQFAHKEVQQAESSEYSTEQLLDQQAAKIKPGADGLMLQPYWSPGVRYPGPEARGAIIGFNDSHTRAHIYRALLEGISFGLYQGKLKMQKRSGQTIRELFVSGGGAQSQTALQITADVFNLPVKLPHTFETSGLGAAINLAVNRGIYPDHPSAVNVMCHVKQEILPIAENVALYKKMHRNVYQKLYRRLSPLYRQLSELFSRQ</sequence>